<dbReference type="GO" id="GO:0046872">
    <property type="term" value="F:metal ion binding"/>
    <property type="evidence" value="ECO:0007669"/>
    <property type="project" value="UniProtKB-KW"/>
</dbReference>
<dbReference type="CDD" id="cd01639">
    <property type="entry name" value="IMPase"/>
    <property type="match status" value="1"/>
</dbReference>
<comment type="catalytic activity">
    <reaction evidence="1 8">
        <text>a myo-inositol phosphate + H2O = myo-inositol + phosphate</text>
        <dbReference type="Rhea" id="RHEA:24056"/>
        <dbReference type="ChEBI" id="CHEBI:15377"/>
        <dbReference type="ChEBI" id="CHEBI:17268"/>
        <dbReference type="ChEBI" id="CHEBI:43474"/>
        <dbReference type="ChEBI" id="CHEBI:84139"/>
        <dbReference type="EC" id="3.1.3.25"/>
    </reaction>
</comment>
<feature type="binding site" evidence="7">
    <location>
        <position position="209"/>
    </location>
    <ligand>
        <name>Mg(2+)</name>
        <dbReference type="ChEBI" id="CHEBI:18420"/>
        <label>1</label>
        <note>catalytic</note>
    </ligand>
</feature>
<evidence type="ECO:0000313" key="10">
    <source>
        <dbReference type="Proteomes" id="UP000290870"/>
    </source>
</evidence>
<evidence type="ECO:0000256" key="3">
    <source>
        <dbReference type="ARBA" id="ARBA00009759"/>
    </source>
</evidence>
<dbReference type="GO" id="GO:0046854">
    <property type="term" value="P:phosphatidylinositol phosphate biosynthetic process"/>
    <property type="evidence" value="ECO:0007669"/>
    <property type="project" value="InterPro"/>
</dbReference>
<dbReference type="RefSeq" id="WP_128985391.1">
    <property type="nucleotide sequence ID" value="NZ_PDJZ01000001.1"/>
</dbReference>
<keyword evidence="6 7" id="KW-0460">Magnesium</keyword>
<feature type="binding site" evidence="7">
    <location>
        <position position="81"/>
    </location>
    <ligand>
        <name>Mg(2+)</name>
        <dbReference type="ChEBI" id="CHEBI:18420"/>
        <label>1</label>
        <note>catalytic</note>
    </ligand>
</feature>
<dbReference type="AlphaFoldDB" id="A0A4Q0ZHB7"/>
<dbReference type="Gene3D" id="3.30.540.10">
    <property type="entry name" value="Fructose-1,6-Bisphosphatase, subunit A, domain 1"/>
    <property type="match status" value="1"/>
</dbReference>
<proteinExistence type="inferred from homology"/>
<dbReference type="FunFam" id="3.30.540.10:FF:000003">
    <property type="entry name" value="Inositol-1-monophosphatase"/>
    <property type="match status" value="1"/>
</dbReference>
<keyword evidence="4 7" id="KW-0479">Metal-binding</keyword>
<dbReference type="PANTHER" id="PTHR20854">
    <property type="entry name" value="INOSITOL MONOPHOSPHATASE"/>
    <property type="match status" value="1"/>
</dbReference>
<comment type="caution">
    <text evidence="9">The sequence shown here is derived from an EMBL/GenBank/DDBJ whole genome shotgun (WGS) entry which is preliminary data.</text>
</comment>
<dbReference type="InterPro" id="IPR033942">
    <property type="entry name" value="IMPase"/>
</dbReference>
<dbReference type="PRINTS" id="PR00378">
    <property type="entry name" value="LIIMPHPHTASE"/>
</dbReference>
<dbReference type="PRINTS" id="PR00377">
    <property type="entry name" value="IMPHPHTASES"/>
</dbReference>
<keyword evidence="5 8" id="KW-0378">Hydrolase</keyword>
<evidence type="ECO:0000256" key="7">
    <source>
        <dbReference type="PIRSR" id="PIRSR600760-2"/>
    </source>
</evidence>
<evidence type="ECO:0000256" key="5">
    <source>
        <dbReference type="ARBA" id="ARBA00022801"/>
    </source>
</evidence>
<comment type="cofactor">
    <cofactor evidence="2 7 8">
        <name>Mg(2+)</name>
        <dbReference type="ChEBI" id="CHEBI:18420"/>
    </cofactor>
</comment>
<protein>
    <recommendedName>
        <fullName evidence="8">Inositol-1-monophosphatase</fullName>
        <ecNumber evidence="8">3.1.3.25</ecNumber>
    </recommendedName>
</protein>
<dbReference type="GO" id="GO:0006020">
    <property type="term" value="P:inositol metabolic process"/>
    <property type="evidence" value="ECO:0007669"/>
    <property type="project" value="TreeGrafter"/>
</dbReference>
<dbReference type="GO" id="GO:0008934">
    <property type="term" value="F:inositol monophosphate 1-phosphatase activity"/>
    <property type="evidence" value="ECO:0007669"/>
    <property type="project" value="InterPro"/>
</dbReference>
<dbReference type="FunFam" id="3.40.190.80:FF:000002">
    <property type="entry name" value="Inositol-1-monophosphatase"/>
    <property type="match status" value="1"/>
</dbReference>
<evidence type="ECO:0000256" key="8">
    <source>
        <dbReference type="RuleBase" id="RU364068"/>
    </source>
</evidence>
<dbReference type="GO" id="GO:0007165">
    <property type="term" value="P:signal transduction"/>
    <property type="evidence" value="ECO:0007669"/>
    <property type="project" value="TreeGrafter"/>
</dbReference>
<feature type="binding site" evidence="7">
    <location>
        <position position="78"/>
    </location>
    <ligand>
        <name>Mg(2+)</name>
        <dbReference type="ChEBI" id="CHEBI:18420"/>
        <label>1</label>
        <note>catalytic</note>
    </ligand>
</feature>
<dbReference type="EC" id="3.1.3.25" evidence="8"/>
<feature type="binding site" evidence="7">
    <location>
        <position position="62"/>
    </location>
    <ligand>
        <name>Mg(2+)</name>
        <dbReference type="ChEBI" id="CHEBI:18420"/>
        <label>1</label>
        <note>catalytic</note>
    </ligand>
</feature>
<reference evidence="9 10" key="1">
    <citation type="submission" date="2017-10" db="EMBL/GenBank/DDBJ databases">
        <title>Genomics of the genus Arcobacter.</title>
        <authorList>
            <person name="Perez-Cataluna A."/>
            <person name="Figueras M.J."/>
        </authorList>
    </citation>
    <scope>NUCLEOTIDE SEQUENCE [LARGE SCALE GENOMIC DNA]</scope>
    <source>
        <strain evidence="9 10">F26</strain>
    </source>
</reference>
<evidence type="ECO:0000313" key="9">
    <source>
        <dbReference type="EMBL" id="RXJ85859.1"/>
    </source>
</evidence>
<evidence type="ECO:0000256" key="6">
    <source>
        <dbReference type="ARBA" id="ARBA00022842"/>
    </source>
</evidence>
<organism evidence="9 10">
    <name type="scientific">Arcobacter cloacae</name>
    <dbReference type="NCBI Taxonomy" id="1054034"/>
    <lineage>
        <taxon>Bacteria</taxon>
        <taxon>Pseudomonadati</taxon>
        <taxon>Campylobacterota</taxon>
        <taxon>Epsilonproteobacteria</taxon>
        <taxon>Campylobacterales</taxon>
        <taxon>Arcobacteraceae</taxon>
        <taxon>Arcobacter</taxon>
    </lineage>
</organism>
<sequence length="257" mass="28888">MKKDLIKIIKKAGKILRKGYYSNKEVSLKAKKDLVTKYDIAVEEYLKKKFSKKFKEFNIIAEESDNSLVEFNNSIIIDPIDGTTNFVNGVPHTAISVGVYKDKKPYLAVVYNPILDELYEAKIGCGAYLNGKKLEVSKEENFQKALIATGFPYSSGTNNDDLDDVIKKIKDILPLCQDIRRLGSASIDLCMVAKGVFEGYYEMNLKAWDVSAGILILAEAGGKITNIEGNEYKLFEDKYIVASNSKIHEEFIKNLNL</sequence>
<evidence type="ECO:0000256" key="2">
    <source>
        <dbReference type="ARBA" id="ARBA00001946"/>
    </source>
</evidence>
<gene>
    <name evidence="9" type="ORF">CRU90_00945</name>
</gene>
<dbReference type="Pfam" id="PF00459">
    <property type="entry name" value="Inositol_P"/>
    <property type="match status" value="1"/>
</dbReference>
<dbReference type="OrthoDB" id="9785695at2"/>
<dbReference type="SUPFAM" id="SSF56655">
    <property type="entry name" value="Carbohydrate phosphatase"/>
    <property type="match status" value="1"/>
</dbReference>
<dbReference type="Proteomes" id="UP000290870">
    <property type="component" value="Unassembled WGS sequence"/>
</dbReference>
<name>A0A4Q0ZHB7_9BACT</name>
<dbReference type="InterPro" id="IPR000760">
    <property type="entry name" value="Inositol_monophosphatase-like"/>
</dbReference>
<evidence type="ECO:0000256" key="4">
    <source>
        <dbReference type="ARBA" id="ARBA00022723"/>
    </source>
</evidence>
<dbReference type="Gene3D" id="3.40.190.80">
    <property type="match status" value="1"/>
</dbReference>
<comment type="similarity">
    <text evidence="3 8">Belongs to the inositol monophosphatase superfamily.</text>
</comment>
<dbReference type="InterPro" id="IPR020552">
    <property type="entry name" value="Inositol_monoPase_Li-sen"/>
</dbReference>
<feature type="binding site" evidence="7">
    <location>
        <position position="80"/>
    </location>
    <ligand>
        <name>Mg(2+)</name>
        <dbReference type="ChEBI" id="CHEBI:18420"/>
        <label>1</label>
        <note>catalytic</note>
    </ligand>
</feature>
<dbReference type="EMBL" id="PDJZ01000001">
    <property type="protein sequence ID" value="RXJ85859.1"/>
    <property type="molecule type" value="Genomic_DNA"/>
</dbReference>
<accession>A0A4Q0ZHB7</accession>
<evidence type="ECO:0000256" key="1">
    <source>
        <dbReference type="ARBA" id="ARBA00001033"/>
    </source>
</evidence>
<dbReference type="PANTHER" id="PTHR20854:SF4">
    <property type="entry name" value="INOSITOL-1-MONOPHOSPHATASE-RELATED"/>
    <property type="match status" value="1"/>
</dbReference>